<dbReference type="Proteomes" id="UP000499080">
    <property type="component" value="Unassembled WGS sequence"/>
</dbReference>
<reference evidence="1 2" key="1">
    <citation type="journal article" date="2019" name="Sci. Rep.">
        <title>Orb-weaving spider Araneus ventricosus genome elucidates the spidroin gene catalogue.</title>
        <authorList>
            <person name="Kono N."/>
            <person name="Nakamura H."/>
            <person name="Ohtoshi R."/>
            <person name="Moran D.A.P."/>
            <person name="Shinohara A."/>
            <person name="Yoshida Y."/>
            <person name="Fujiwara M."/>
            <person name="Mori M."/>
            <person name="Tomita M."/>
            <person name="Arakawa K."/>
        </authorList>
    </citation>
    <scope>NUCLEOTIDE SEQUENCE [LARGE SCALE GENOMIC DNA]</scope>
</reference>
<dbReference type="AlphaFoldDB" id="A0A4Y2IFW1"/>
<dbReference type="EMBL" id="BGPR01002627">
    <property type="protein sequence ID" value="GBM76514.1"/>
    <property type="molecule type" value="Genomic_DNA"/>
</dbReference>
<accession>A0A4Y2IFW1</accession>
<keyword evidence="2" id="KW-1185">Reference proteome</keyword>
<name>A0A4Y2IFW1_ARAVE</name>
<evidence type="ECO:0000313" key="2">
    <source>
        <dbReference type="Proteomes" id="UP000499080"/>
    </source>
</evidence>
<organism evidence="1 2">
    <name type="scientific">Araneus ventricosus</name>
    <name type="common">Orbweaver spider</name>
    <name type="synonym">Epeira ventricosa</name>
    <dbReference type="NCBI Taxonomy" id="182803"/>
    <lineage>
        <taxon>Eukaryota</taxon>
        <taxon>Metazoa</taxon>
        <taxon>Ecdysozoa</taxon>
        <taxon>Arthropoda</taxon>
        <taxon>Chelicerata</taxon>
        <taxon>Arachnida</taxon>
        <taxon>Araneae</taxon>
        <taxon>Araneomorphae</taxon>
        <taxon>Entelegynae</taxon>
        <taxon>Araneoidea</taxon>
        <taxon>Araneidae</taxon>
        <taxon>Araneus</taxon>
    </lineage>
</organism>
<gene>
    <name evidence="1" type="ORF">AVEN_102297_1</name>
</gene>
<proteinExistence type="predicted"/>
<protein>
    <submittedName>
        <fullName evidence="1">Uncharacterized protein</fullName>
    </submittedName>
</protein>
<comment type="caution">
    <text evidence="1">The sequence shown here is derived from an EMBL/GenBank/DDBJ whole genome shotgun (WGS) entry which is preliminary data.</text>
</comment>
<sequence>MFNVRAVGHHPHIPTVISFRPVHHRSTDAFQQCLQRCCHWGYINFDFHITPQEEITWCEIWRTGGYGNRGTSSRSAILYSGATGLPSGEHTSHESGL</sequence>
<evidence type="ECO:0000313" key="1">
    <source>
        <dbReference type="EMBL" id="GBM76514.1"/>
    </source>
</evidence>